<feature type="domain" description="N-acetyltransferase" evidence="4">
    <location>
        <begin position="176"/>
        <end position="313"/>
    </location>
</feature>
<organism evidence="5 6">
    <name type="scientific">Ajellomyces capsulatus</name>
    <name type="common">Darling's disease fungus</name>
    <name type="synonym">Histoplasma capsulatum</name>
    <dbReference type="NCBI Taxonomy" id="5037"/>
    <lineage>
        <taxon>Eukaryota</taxon>
        <taxon>Fungi</taxon>
        <taxon>Dikarya</taxon>
        <taxon>Ascomycota</taxon>
        <taxon>Pezizomycotina</taxon>
        <taxon>Eurotiomycetes</taxon>
        <taxon>Eurotiomycetidae</taxon>
        <taxon>Onygenales</taxon>
        <taxon>Ajellomycetaceae</taxon>
        <taxon>Histoplasma</taxon>
    </lineage>
</organism>
<dbReference type="Proteomes" id="UP000663671">
    <property type="component" value="Chromosome 1"/>
</dbReference>
<dbReference type="Gene3D" id="3.40.630.30">
    <property type="match status" value="1"/>
</dbReference>
<dbReference type="VEuPathDB" id="FungiDB:I7I51_01295"/>
<sequence length="319" mass="35336">MAENPTKVEDQSVVSSVGGDKNDISPGFSPPIRTTDSPITVSPPQSNSRVPPLIEGEAIDQHPAISQGDLVIAHEFETEDNKVSDEEDDEKEDGYVEVKHDDLVSCFRQSPPTKRTELDQLHPFIQLLSLSNLEDCLAVEAVFPENERCSLETLAYRLTTCPELSLGAFYLPPKEPNKPKLRPQLIAHIIATRTRALYVTDASMGIPPNWRDKSSSRLQSSNWSEQPGHQDQGSTIALHSLAVLPEHQGKRLGSTLLKAYVQRIRDAEIANRIALLSHGHLIPFYTSLGFKNRGLSDCTFGGGGWYNMVLEFVNGRRLS</sequence>
<evidence type="ECO:0000256" key="2">
    <source>
        <dbReference type="ARBA" id="ARBA00023315"/>
    </source>
</evidence>
<dbReference type="InterPro" id="IPR051635">
    <property type="entry name" value="SNAT-like"/>
</dbReference>
<dbReference type="AlphaFoldDB" id="A0A8A1MGF6"/>
<keyword evidence="1 5" id="KW-0808">Transferase</keyword>
<dbReference type="GO" id="GO:0005737">
    <property type="term" value="C:cytoplasm"/>
    <property type="evidence" value="ECO:0007669"/>
    <property type="project" value="TreeGrafter"/>
</dbReference>
<evidence type="ECO:0000259" key="4">
    <source>
        <dbReference type="PROSITE" id="PS51186"/>
    </source>
</evidence>
<protein>
    <submittedName>
        <fullName evidence="5">Acetyltransferase</fullName>
    </submittedName>
</protein>
<dbReference type="CDD" id="cd04301">
    <property type="entry name" value="NAT_SF"/>
    <property type="match status" value="1"/>
</dbReference>
<evidence type="ECO:0000313" key="5">
    <source>
        <dbReference type="EMBL" id="QSS64230.1"/>
    </source>
</evidence>
<feature type="region of interest" description="Disordered" evidence="3">
    <location>
        <begin position="208"/>
        <end position="232"/>
    </location>
</feature>
<dbReference type="EMBL" id="CP069114">
    <property type="protein sequence ID" value="QSS64230.1"/>
    <property type="molecule type" value="Genomic_DNA"/>
</dbReference>
<gene>
    <name evidence="5" type="primary">PAA1</name>
    <name evidence="5" type="ORF">I7I51_01295</name>
</gene>
<dbReference type="PROSITE" id="PS51186">
    <property type="entry name" value="GNAT"/>
    <property type="match status" value="1"/>
</dbReference>
<dbReference type="GO" id="GO:0004059">
    <property type="term" value="F:aralkylamine N-acetyltransferase activity"/>
    <property type="evidence" value="ECO:0007669"/>
    <property type="project" value="TreeGrafter"/>
</dbReference>
<evidence type="ECO:0000256" key="1">
    <source>
        <dbReference type="ARBA" id="ARBA00022679"/>
    </source>
</evidence>
<dbReference type="InterPro" id="IPR000182">
    <property type="entry name" value="GNAT_dom"/>
</dbReference>
<reference evidence="5" key="1">
    <citation type="submission" date="2021-01" db="EMBL/GenBank/DDBJ databases">
        <title>Chromosome-level genome assembly of a human fungal pathogen reveals clustering of transcriptionally co-regulated genes.</title>
        <authorList>
            <person name="Voorhies M."/>
            <person name="Cohen S."/>
            <person name="Shea T.P."/>
            <person name="Petrus S."/>
            <person name="Munoz J.F."/>
            <person name="Poplawski S."/>
            <person name="Goldman W.E."/>
            <person name="Michael T."/>
            <person name="Cuomo C.A."/>
            <person name="Sil A."/>
            <person name="Beyhan S."/>
        </authorList>
    </citation>
    <scope>NUCLEOTIDE SEQUENCE</scope>
    <source>
        <strain evidence="5">WU24</strain>
    </source>
</reference>
<dbReference type="PANTHER" id="PTHR10908">
    <property type="entry name" value="SEROTONIN N-ACETYLTRANSFERASE"/>
    <property type="match status" value="1"/>
</dbReference>
<feature type="compositionally biased region" description="Polar residues" evidence="3">
    <location>
        <begin position="32"/>
        <end position="49"/>
    </location>
</feature>
<feature type="region of interest" description="Disordered" evidence="3">
    <location>
        <begin position="1"/>
        <end position="52"/>
    </location>
</feature>
<feature type="compositionally biased region" description="Polar residues" evidence="3">
    <location>
        <begin position="216"/>
        <end position="232"/>
    </location>
</feature>
<dbReference type="PANTHER" id="PTHR10908:SF0">
    <property type="entry name" value="SEROTONIN N-ACETYLTRANSFERASE"/>
    <property type="match status" value="1"/>
</dbReference>
<keyword evidence="2" id="KW-0012">Acyltransferase</keyword>
<feature type="compositionally biased region" description="Basic and acidic residues" evidence="3">
    <location>
        <begin position="1"/>
        <end position="10"/>
    </location>
</feature>
<dbReference type="SUPFAM" id="SSF55729">
    <property type="entry name" value="Acyl-CoA N-acyltransferases (Nat)"/>
    <property type="match status" value="1"/>
</dbReference>
<dbReference type="OrthoDB" id="30840at2759"/>
<proteinExistence type="predicted"/>
<evidence type="ECO:0000256" key="3">
    <source>
        <dbReference type="SAM" id="MobiDB-lite"/>
    </source>
</evidence>
<dbReference type="Pfam" id="PF13673">
    <property type="entry name" value="Acetyltransf_10"/>
    <property type="match status" value="1"/>
</dbReference>
<accession>A0A8A1MGF6</accession>
<evidence type="ECO:0000313" key="6">
    <source>
        <dbReference type="Proteomes" id="UP000663671"/>
    </source>
</evidence>
<dbReference type="InterPro" id="IPR016181">
    <property type="entry name" value="Acyl_CoA_acyltransferase"/>
</dbReference>
<name>A0A8A1MGF6_AJECA</name>